<name>A0A7C9LPI6_9GAMM</name>
<feature type="transmembrane region" description="Helical" evidence="4">
    <location>
        <begin position="78"/>
        <end position="96"/>
    </location>
</feature>
<dbReference type="InterPro" id="IPR036909">
    <property type="entry name" value="Cyt_c-like_dom_sf"/>
</dbReference>
<keyword evidence="4" id="KW-0472">Membrane</keyword>
<evidence type="ECO:0000256" key="1">
    <source>
        <dbReference type="ARBA" id="ARBA00004196"/>
    </source>
</evidence>
<reference evidence="6 7" key="1">
    <citation type="submission" date="2019-12" db="EMBL/GenBank/DDBJ databases">
        <authorList>
            <person name="Xu J."/>
        </authorList>
    </citation>
    <scope>NUCLEOTIDE SEQUENCE [LARGE SCALE GENOMIC DNA]</scope>
    <source>
        <strain evidence="6 7">HX-5-24</strain>
    </source>
</reference>
<evidence type="ECO:0000313" key="6">
    <source>
        <dbReference type="EMBL" id="MUV14963.1"/>
    </source>
</evidence>
<keyword evidence="2" id="KW-0560">Oxidoreductase</keyword>
<evidence type="ECO:0000256" key="4">
    <source>
        <dbReference type="SAM" id="Phobius"/>
    </source>
</evidence>
<dbReference type="PANTHER" id="PTHR30600">
    <property type="entry name" value="CYTOCHROME C PEROXIDASE-RELATED"/>
    <property type="match status" value="1"/>
</dbReference>
<comment type="subcellular location">
    <subcellularLocation>
        <location evidence="1">Cell envelope</location>
    </subcellularLocation>
</comment>
<dbReference type="SUPFAM" id="SSF46626">
    <property type="entry name" value="Cytochrome c"/>
    <property type="match status" value="2"/>
</dbReference>
<dbReference type="EMBL" id="WOXT01000003">
    <property type="protein sequence ID" value="MUV14963.1"/>
    <property type="molecule type" value="Genomic_DNA"/>
</dbReference>
<organism evidence="6 7">
    <name type="scientific">Noviluteimonas gilva</name>
    <dbReference type="NCBI Taxonomy" id="2682097"/>
    <lineage>
        <taxon>Bacteria</taxon>
        <taxon>Pseudomonadati</taxon>
        <taxon>Pseudomonadota</taxon>
        <taxon>Gammaproteobacteria</taxon>
        <taxon>Lysobacterales</taxon>
        <taxon>Lysobacteraceae</taxon>
        <taxon>Noviluteimonas</taxon>
    </lineage>
</organism>
<evidence type="ECO:0000259" key="5">
    <source>
        <dbReference type="Pfam" id="PF03150"/>
    </source>
</evidence>
<keyword evidence="4" id="KW-1133">Transmembrane helix</keyword>
<evidence type="ECO:0000256" key="3">
    <source>
        <dbReference type="SAM" id="MobiDB-lite"/>
    </source>
</evidence>
<dbReference type="AlphaFoldDB" id="A0A7C9LPI6"/>
<dbReference type="GO" id="GO:0020037">
    <property type="term" value="F:heme binding"/>
    <property type="evidence" value="ECO:0007669"/>
    <property type="project" value="InterPro"/>
</dbReference>
<dbReference type="InterPro" id="IPR051395">
    <property type="entry name" value="Cytochrome_c_Peroxidase/MauG"/>
</dbReference>
<proteinExistence type="predicted"/>
<comment type="caution">
    <text evidence="6">The sequence shown here is derived from an EMBL/GenBank/DDBJ whole genome shotgun (WGS) entry which is preliminary data.</text>
</comment>
<sequence>MRICCPACRMRVVRTLWTHAHHRALAHDAHVLAHTMRQRRQETLRPHAHLASSTFGESRGRARDAKRRKGRDMEKHRSVVAFFLMCGAGALLAAAGDTLTTPDNGIVADFAFRPTIPMQSLKQVPVWSEIEQLLDSPNAIAACPPDGIGQPMLGNAQGYAARCATVQRRRSYLPAGCTYDPSTGLPPCNDALLPRLVVHPLNYNPVTGEQTRILDPAFPGVGSFANRGPVSSGASRIPNGTRTVVDYNSPLRNDGGDPGEPAGYSVPGVCGNDPVVGFTENRTACANNTGRLFDPTRLATGQPRGVVTRLRKPSVFGNYLLNTTAAISGRGGTTFPTNPSDYVRDSNMATALGKALFWDMQLGSDGVQACGSCHFNAGTDDRVRNSINPNHLGGDTRLEIFRNRHLDTDETAADQDVNRDLERVDWPTHRLANQGIPGEPLINPNNNIRDSNDVIGSMGVRLRNFTDIPAPGAAAFAAANNGVSALLPEIGVVITDEIPLYRNKRRVEPRNTPSMINAAFYYDNFWDGRASHDFNGGSVFGATDPQAHVFVDSGGALQPTRQMIRFSSIASQIVGPALSDFEMSYRGRSWPKIAKKLLQGNGTAALPNVTPLANQLVSTSDSVLGPFSNQGGSRCRALGRATANGRPGLCMTYREMVQTAFFPALWQNTGQHLNGAVRNCTSAVNGVVTPAGCDPFDGFVLSVAAGASAATNRMQFTQMEANFPLFAGLAMQAYIEILISDDTPFDRFLDRNPQAFVAFTQNMSNCVNTGNRQPCITVTEGFTRAVPADPRDDRLRGVDIFFGTNLSGRNPNFQNARCGNCHAGGLMSSNSWLHTSRLTMQDFVPEFSTPGTKLARRPMGMPRLVTGFQLEALVTGNAGAALRRDFISPRFGLDADGQSRPAGAAFFDTGMYNIGVRPTDEDALRGGNDPWGWPLSLVALQLKNLGGPAVIPGTRLPTFNPNATADCNPRCTTGGLFARTAQDQNINPGFSSTVLNPRLPVSIAQFIPGFMLGKAHPVFDEVDNGLNTVTTVPLQDGFLDVRGPFNPRARLNQQTNAAQGALAGTFPNVNRIGGLGGAKVPGLRNLELTGPYFHNGGKVTFRQVINFYAHGGDFPVTNAAMKDAHIVDLDHEVPIVLSPNERNALAAFLLALTDERVAHEQAPFDRPELFIPVDGRAPDNTGGRARMITQTTTTSTCGAAICFRRLAATGAAGHAARVPAFLNVQRVPTPGVNNDIFDQ</sequence>
<dbReference type="Pfam" id="PF03150">
    <property type="entry name" value="CCP_MauG"/>
    <property type="match status" value="1"/>
</dbReference>
<evidence type="ECO:0000313" key="7">
    <source>
        <dbReference type="Proteomes" id="UP000479692"/>
    </source>
</evidence>
<dbReference type="GO" id="GO:0004130">
    <property type="term" value="F:cytochrome-c peroxidase activity"/>
    <property type="evidence" value="ECO:0007669"/>
    <property type="project" value="TreeGrafter"/>
</dbReference>
<gene>
    <name evidence="6" type="ORF">GN331_12185</name>
</gene>
<dbReference type="InterPro" id="IPR004852">
    <property type="entry name" value="Di-haem_cyt_c_peroxidsae"/>
</dbReference>
<accession>A0A7C9LPI6</accession>
<dbReference type="GO" id="GO:0009055">
    <property type="term" value="F:electron transfer activity"/>
    <property type="evidence" value="ECO:0007669"/>
    <property type="project" value="InterPro"/>
</dbReference>
<feature type="region of interest" description="Disordered" evidence="3">
    <location>
        <begin position="44"/>
        <end position="71"/>
    </location>
</feature>
<dbReference type="Proteomes" id="UP000479692">
    <property type="component" value="Unassembled WGS sequence"/>
</dbReference>
<keyword evidence="4" id="KW-0812">Transmembrane</keyword>
<dbReference type="Gene3D" id="1.10.760.10">
    <property type="entry name" value="Cytochrome c-like domain"/>
    <property type="match status" value="2"/>
</dbReference>
<evidence type="ECO:0000256" key="2">
    <source>
        <dbReference type="ARBA" id="ARBA00023002"/>
    </source>
</evidence>
<feature type="domain" description="Di-haem cytochrome c peroxidase" evidence="5">
    <location>
        <begin position="350"/>
        <end position="388"/>
    </location>
</feature>
<protein>
    <recommendedName>
        <fullName evidence="5">Di-haem cytochrome c peroxidase domain-containing protein</fullName>
    </recommendedName>
</protein>
<keyword evidence="7" id="KW-1185">Reference proteome</keyword>